<dbReference type="PANTHER" id="PTHR16301">
    <property type="entry name" value="IMPACT-RELATED"/>
    <property type="match status" value="1"/>
</dbReference>
<proteinExistence type="inferred from homology"/>
<dbReference type="RefSeq" id="WP_149328610.1">
    <property type="nucleotide sequence ID" value="NZ_VTPY01000004.1"/>
</dbReference>
<gene>
    <name evidence="3" type="ORF">F0A17_12235</name>
</gene>
<dbReference type="AlphaFoldDB" id="A0A7V7G0J1"/>
<organism evidence="3 4">
    <name type="scientific">Billgrantia pellis</name>
    <dbReference type="NCBI Taxonomy" id="2606936"/>
    <lineage>
        <taxon>Bacteria</taxon>
        <taxon>Pseudomonadati</taxon>
        <taxon>Pseudomonadota</taxon>
        <taxon>Gammaproteobacteria</taxon>
        <taxon>Oceanospirillales</taxon>
        <taxon>Halomonadaceae</taxon>
        <taxon>Billgrantia</taxon>
    </lineage>
</organism>
<dbReference type="Pfam" id="PF01205">
    <property type="entry name" value="Impact_N"/>
    <property type="match status" value="1"/>
</dbReference>
<reference evidence="3 4" key="1">
    <citation type="submission" date="2019-08" db="EMBL/GenBank/DDBJ databases">
        <title>Bioinformatics analysis of the strain L3 and L5.</title>
        <authorList>
            <person name="Li X."/>
        </authorList>
    </citation>
    <scope>NUCLEOTIDE SEQUENCE [LARGE SCALE GENOMIC DNA]</scope>
    <source>
        <strain evidence="3 4">L5</strain>
    </source>
</reference>
<dbReference type="InterPro" id="IPR020568">
    <property type="entry name" value="Ribosomal_Su5_D2-typ_SF"/>
</dbReference>
<dbReference type="InterPro" id="IPR023582">
    <property type="entry name" value="Impact"/>
</dbReference>
<dbReference type="SUPFAM" id="SSF54211">
    <property type="entry name" value="Ribosomal protein S5 domain 2-like"/>
    <property type="match status" value="1"/>
</dbReference>
<dbReference type="EMBL" id="VTPY01000004">
    <property type="protein sequence ID" value="KAA0012049.1"/>
    <property type="molecule type" value="Genomic_DNA"/>
</dbReference>
<name>A0A7V7G0J1_9GAMM</name>
<dbReference type="Gene3D" id="3.30.230.30">
    <property type="entry name" value="Impact, N-terminal domain"/>
    <property type="match status" value="1"/>
</dbReference>
<comment type="similarity">
    <text evidence="1">Belongs to the IMPACT family.</text>
</comment>
<dbReference type="PANTHER" id="PTHR16301:SF20">
    <property type="entry name" value="IMPACT FAMILY MEMBER YIGZ"/>
    <property type="match status" value="1"/>
</dbReference>
<comment type="caution">
    <text evidence="3">The sequence shown here is derived from an EMBL/GenBank/DDBJ whole genome shotgun (WGS) entry which is preliminary data.</text>
</comment>
<evidence type="ECO:0000313" key="3">
    <source>
        <dbReference type="EMBL" id="KAA0012049.1"/>
    </source>
</evidence>
<evidence type="ECO:0000256" key="1">
    <source>
        <dbReference type="ARBA" id="ARBA00007665"/>
    </source>
</evidence>
<keyword evidence="4" id="KW-1185">Reference proteome</keyword>
<feature type="domain" description="Impact N-terminal" evidence="2">
    <location>
        <begin position="22"/>
        <end position="126"/>
    </location>
</feature>
<dbReference type="InterPro" id="IPR036956">
    <property type="entry name" value="Impact_N_sf"/>
</dbReference>
<evidence type="ECO:0000259" key="2">
    <source>
        <dbReference type="Pfam" id="PF01205"/>
    </source>
</evidence>
<sequence length="205" mass="21991">MRYPVPDLPIGTWRESLTEVEKSRFIAWLCHAPDAAAFEAVLAEARRAHPNASHHCSAYIAGPPGEQNAIGFSDDGEPGSTAGRPMYQVLEGAGLGQVGCVVTRYFGGTKLGTGGLARAYAQAVAQGLETLPRREVVERTALRLGVDFAGEAEARAWLESRDIPVEAADYASNGVILTVGWPRDADVDLSSLEARLRGRLTRCLD</sequence>
<evidence type="ECO:0000313" key="4">
    <source>
        <dbReference type="Proteomes" id="UP000486760"/>
    </source>
</evidence>
<dbReference type="GO" id="GO:0006446">
    <property type="term" value="P:regulation of translational initiation"/>
    <property type="evidence" value="ECO:0007669"/>
    <property type="project" value="TreeGrafter"/>
</dbReference>
<dbReference type="InterPro" id="IPR001498">
    <property type="entry name" value="Impact_N"/>
</dbReference>
<protein>
    <submittedName>
        <fullName evidence="3">IMPACT family protein</fullName>
    </submittedName>
</protein>
<accession>A0A7V7G0J1</accession>
<dbReference type="GO" id="GO:0005737">
    <property type="term" value="C:cytoplasm"/>
    <property type="evidence" value="ECO:0007669"/>
    <property type="project" value="TreeGrafter"/>
</dbReference>
<dbReference type="Proteomes" id="UP000486760">
    <property type="component" value="Unassembled WGS sequence"/>
</dbReference>